<name>A0A4Y2NJ40_ARAVE</name>
<dbReference type="AlphaFoldDB" id="A0A4Y2NJ40"/>
<accession>A0A4Y2NJ40</accession>
<keyword evidence="2" id="KW-1185">Reference proteome</keyword>
<comment type="caution">
    <text evidence="1">The sequence shown here is derived from an EMBL/GenBank/DDBJ whole genome shotgun (WGS) entry which is preliminary data.</text>
</comment>
<sequence>MKFGMWSCDQNCLSYRILDNIDRKYGFQMHIWFSSLTTKRKMHQNGKEKEAFLLVLSAFCKSWPLGTLCESGMPKINNFHEEGMRESLEENPLAGFENRTFSAEVTL</sequence>
<dbReference type="EMBL" id="BGPR01009061">
    <property type="protein sequence ID" value="GBN37726.1"/>
    <property type="molecule type" value="Genomic_DNA"/>
</dbReference>
<organism evidence="1 2">
    <name type="scientific">Araneus ventricosus</name>
    <name type="common">Orbweaver spider</name>
    <name type="synonym">Epeira ventricosa</name>
    <dbReference type="NCBI Taxonomy" id="182803"/>
    <lineage>
        <taxon>Eukaryota</taxon>
        <taxon>Metazoa</taxon>
        <taxon>Ecdysozoa</taxon>
        <taxon>Arthropoda</taxon>
        <taxon>Chelicerata</taxon>
        <taxon>Arachnida</taxon>
        <taxon>Araneae</taxon>
        <taxon>Araneomorphae</taxon>
        <taxon>Entelegynae</taxon>
        <taxon>Araneoidea</taxon>
        <taxon>Araneidae</taxon>
        <taxon>Araneus</taxon>
    </lineage>
</organism>
<dbReference type="Proteomes" id="UP000499080">
    <property type="component" value="Unassembled WGS sequence"/>
</dbReference>
<proteinExistence type="predicted"/>
<reference evidence="1 2" key="1">
    <citation type="journal article" date="2019" name="Sci. Rep.">
        <title>Orb-weaving spider Araneus ventricosus genome elucidates the spidroin gene catalogue.</title>
        <authorList>
            <person name="Kono N."/>
            <person name="Nakamura H."/>
            <person name="Ohtoshi R."/>
            <person name="Moran D.A.P."/>
            <person name="Shinohara A."/>
            <person name="Yoshida Y."/>
            <person name="Fujiwara M."/>
            <person name="Mori M."/>
            <person name="Tomita M."/>
            <person name="Arakawa K."/>
        </authorList>
    </citation>
    <scope>NUCLEOTIDE SEQUENCE [LARGE SCALE GENOMIC DNA]</scope>
</reference>
<evidence type="ECO:0000313" key="2">
    <source>
        <dbReference type="Proteomes" id="UP000499080"/>
    </source>
</evidence>
<protein>
    <submittedName>
        <fullName evidence="1">Uncharacterized protein</fullName>
    </submittedName>
</protein>
<gene>
    <name evidence="1" type="ORF">AVEN_232951_1</name>
</gene>
<evidence type="ECO:0000313" key="1">
    <source>
        <dbReference type="EMBL" id="GBN37726.1"/>
    </source>
</evidence>